<feature type="region of interest" description="Disordered" evidence="1">
    <location>
        <begin position="1"/>
        <end position="31"/>
    </location>
</feature>
<dbReference type="EMBL" id="WEGJ01000001">
    <property type="protein sequence ID" value="MQY10238.1"/>
    <property type="molecule type" value="Genomic_DNA"/>
</dbReference>
<proteinExistence type="predicted"/>
<protein>
    <recommendedName>
        <fullName evidence="4">ParB/Sulfiredoxin domain-containing protein</fullName>
    </recommendedName>
</protein>
<dbReference type="Proteomes" id="UP000466345">
    <property type="component" value="Unassembled WGS sequence"/>
</dbReference>
<evidence type="ECO:0000256" key="1">
    <source>
        <dbReference type="SAM" id="MobiDB-lite"/>
    </source>
</evidence>
<reference evidence="2 3" key="1">
    <citation type="submission" date="2019-10" db="EMBL/GenBank/DDBJ databases">
        <title>Streptomyces smaragdinus sp. nov. and Streptomyces fabii sp. nov., isolated from the gut of fungus growing-termite Macrotermes natalensis.</title>
        <authorList>
            <person name="Schwitalla J."/>
            <person name="Benndorf R."/>
            <person name="Martin K."/>
            <person name="De Beer W."/>
            <person name="Kaster A.-K."/>
            <person name="Vollmers J."/>
            <person name="Poulsen M."/>
            <person name="Beemelmanns C."/>
        </authorList>
    </citation>
    <scope>NUCLEOTIDE SEQUENCE [LARGE SCALE GENOMIC DNA]</scope>
    <source>
        <strain evidence="2 3">RB5</strain>
    </source>
</reference>
<evidence type="ECO:0000313" key="3">
    <source>
        <dbReference type="Proteomes" id="UP000466345"/>
    </source>
</evidence>
<accession>A0A7K0C9Z2</accession>
<organism evidence="2 3">
    <name type="scientific">Streptomyces smaragdinus</name>
    <dbReference type="NCBI Taxonomy" id="2585196"/>
    <lineage>
        <taxon>Bacteria</taxon>
        <taxon>Bacillati</taxon>
        <taxon>Actinomycetota</taxon>
        <taxon>Actinomycetes</taxon>
        <taxon>Kitasatosporales</taxon>
        <taxon>Streptomycetaceae</taxon>
        <taxon>Streptomyces</taxon>
    </lineage>
</organism>
<dbReference type="RefSeq" id="WP_323376766.1">
    <property type="nucleotide sequence ID" value="NZ_WEGJ01000001.1"/>
</dbReference>
<keyword evidence="3" id="KW-1185">Reference proteome</keyword>
<evidence type="ECO:0000313" key="2">
    <source>
        <dbReference type="EMBL" id="MQY10238.1"/>
    </source>
</evidence>
<name>A0A7K0C9Z2_9ACTN</name>
<gene>
    <name evidence="2" type="ORF">SRB5_03450</name>
</gene>
<dbReference type="InterPro" id="IPR036086">
    <property type="entry name" value="ParB/Sulfiredoxin_sf"/>
</dbReference>
<evidence type="ECO:0008006" key="4">
    <source>
        <dbReference type="Google" id="ProtNLM"/>
    </source>
</evidence>
<dbReference type="AlphaFoldDB" id="A0A7K0C9Z2"/>
<sequence length="111" mass="12061">MSAVPPSVSTKTYSPSPDRGRRAARTVKRSQLAHNPFNVRETLTELEETAASLLEKGQLQPLAVVSRQAFLKAHPGQEEALGPALHVVIDGNRRLAAALADLPEMHIFVND</sequence>
<comment type="caution">
    <text evidence="2">The sequence shown here is derived from an EMBL/GenBank/DDBJ whole genome shotgun (WGS) entry which is preliminary data.</text>
</comment>
<dbReference type="Gene3D" id="3.90.1530.30">
    <property type="match status" value="1"/>
</dbReference>
<dbReference type="SUPFAM" id="SSF110849">
    <property type="entry name" value="ParB/Sulfiredoxin"/>
    <property type="match status" value="1"/>
</dbReference>